<proteinExistence type="inferred from homology"/>
<feature type="transmembrane region" description="Helical" evidence="14">
    <location>
        <begin position="212"/>
        <end position="231"/>
    </location>
</feature>
<keyword evidence="5" id="KW-1003">Cell membrane</keyword>
<dbReference type="InterPro" id="IPR017938">
    <property type="entry name" value="Riboflavin_synthase-like_b-brl"/>
</dbReference>
<dbReference type="PANTHER" id="PTHR32361:SF9">
    <property type="entry name" value="FERRIC REDUCTASE TRANSMEMBRANE COMPONENT 3-RELATED"/>
    <property type="match status" value="1"/>
</dbReference>
<feature type="transmembrane region" description="Helical" evidence="14">
    <location>
        <begin position="135"/>
        <end position="153"/>
    </location>
</feature>
<evidence type="ECO:0000256" key="12">
    <source>
        <dbReference type="ARBA" id="ARBA00023180"/>
    </source>
</evidence>
<dbReference type="OMA" id="FVWVIKS"/>
<dbReference type="InterPro" id="IPR017927">
    <property type="entry name" value="FAD-bd_FR_type"/>
</dbReference>
<feature type="domain" description="FAD-binding FR-type" evidence="15">
    <location>
        <begin position="338"/>
        <end position="447"/>
    </location>
</feature>
<comment type="caution">
    <text evidence="16">The sequence shown here is derived from an EMBL/GenBank/DDBJ whole genome shotgun (WGS) entry which is preliminary data.</text>
</comment>
<feature type="transmembrane region" description="Helical" evidence="14">
    <location>
        <begin position="103"/>
        <end position="123"/>
    </location>
</feature>
<keyword evidence="7" id="KW-0249">Electron transport</keyword>
<evidence type="ECO:0000256" key="5">
    <source>
        <dbReference type="ARBA" id="ARBA00022475"/>
    </source>
</evidence>
<feature type="transmembrane region" description="Helical" evidence="14">
    <location>
        <begin position="23"/>
        <end position="45"/>
    </location>
</feature>
<dbReference type="InterPro" id="IPR013112">
    <property type="entry name" value="FAD-bd_8"/>
</dbReference>
<evidence type="ECO:0000256" key="4">
    <source>
        <dbReference type="ARBA" id="ARBA00022448"/>
    </source>
</evidence>
<evidence type="ECO:0000313" key="17">
    <source>
        <dbReference type="Proteomes" id="UP000033140"/>
    </source>
</evidence>
<dbReference type="PANTHER" id="PTHR32361">
    <property type="entry name" value="FERRIC/CUPRIC REDUCTASE TRANSMEMBRANE COMPONENT"/>
    <property type="match status" value="1"/>
</dbReference>
<dbReference type="EC" id="1.16.1.9" evidence="3"/>
<dbReference type="GO" id="GO:0005886">
    <property type="term" value="C:plasma membrane"/>
    <property type="evidence" value="ECO:0007669"/>
    <property type="project" value="UniProtKB-SubCell"/>
</dbReference>
<dbReference type="Gene3D" id="3.40.50.80">
    <property type="entry name" value="Nucleotide-binding domain of ferredoxin-NADP reductase (FNR) module"/>
    <property type="match status" value="1"/>
</dbReference>
<evidence type="ECO:0000313" key="16">
    <source>
        <dbReference type="EMBL" id="GAO47780.1"/>
    </source>
</evidence>
<keyword evidence="11 14" id="KW-0472">Membrane</keyword>
<dbReference type="InterPro" id="IPR051410">
    <property type="entry name" value="Ferric/Cupric_Reductase"/>
</dbReference>
<keyword evidence="6 14" id="KW-0812">Transmembrane</keyword>
<dbReference type="EMBL" id="BACD03000011">
    <property type="protein sequence ID" value="GAO47780.1"/>
    <property type="molecule type" value="Genomic_DNA"/>
</dbReference>
<comment type="similarity">
    <text evidence="2">Belongs to the ferric reductase (FRE) family.</text>
</comment>
<evidence type="ECO:0000256" key="14">
    <source>
        <dbReference type="SAM" id="Phobius"/>
    </source>
</evidence>
<dbReference type="Gene3D" id="2.40.30.10">
    <property type="entry name" value="Translation factors"/>
    <property type="match status" value="1"/>
</dbReference>
<dbReference type="GO" id="GO:0015677">
    <property type="term" value="P:copper ion import"/>
    <property type="evidence" value="ECO:0007669"/>
    <property type="project" value="TreeGrafter"/>
</dbReference>
<feature type="transmembrane region" description="Helical" evidence="14">
    <location>
        <begin position="174"/>
        <end position="192"/>
    </location>
</feature>
<sequence length="673" mass="74117">MSGMDMSSMDSSFAPGDQEFAKYFWYAVAAVIATAGVVNVAHHAICFQRLRASRRGDVAPSRPRNFVLKSWATITAITRECSYPQWLPSKSFPQLHLPPLSNLYIILAYLVLVVSVTFAKVWVSGSYKWESVAYRAAWISVAQLPLLFILAGKNNPIGWITGTSHERLNYIHRWAARGLLLTSTVHWGYFITEWNHYGVTKQQFKNYPMAKSGFAAWGILLWIVLSSFAPIRGWRYEFFVLQHIASAVAFLVMVYVHIPATARAYLWVPVAFWAFDRTVRTVMIGWRSLRLRTIQRGGSGEEKSCCSSSEKEEKDCCGKAVAIDEKSCCSKDKSITSSKTLLGNQAMIEALPGHTTRVTIEAPTLSSWTPGQHLFLRIPSLGLVDATQSHPFTIASIPSDKKLTFLIKGKRGFSGRLWKCAAEMLPPANERKMGAIIDGPYGVSPMVWAYDTVVLVAGASGVTFTLPILMDLVERARKGRDFSAVRRLHFIWVIKAYAHTAWCAEELGKIRLLVQEKGFRGLEVKIDIHVTCDETFTANAELGNFGADGVAGLKTTCADGKCCCATSRSSSDDEIEVIGVNTGCNCNCTVPPPPSSSTGSTPLLPAFSGRPALKKLLKEDLEQAFGETGVVVCGPTALGAMMRNTVISLSDERAVHKGTGAQGIYLHVESFRW</sequence>
<evidence type="ECO:0000256" key="8">
    <source>
        <dbReference type="ARBA" id="ARBA00022989"/>
    </source>
</evidence>
<evidence type="ECO:0000259" key="15">
    <source>
        <dbReference type="PROSITE" id="PS51384"/>
    </source>
</evidence>
<evidence type="ECO:0000256" key="1">
    <source>
        <dbReference type="ARBA" id="ARBA00004651"/>
    </source>
</evidence>
<dbReference type="SUPFAM" id="SSF52343">
    <property type="entry name" value="Ferredoxin reductase-like, C-terminal NADP-linked domain"/>
    <property type="match status" value="1"/>
</dbReference>
<name>A0A0E9NEE0_SAICN</name>
<dbReference type="Proteomes" id="UP000033140">
    <property type="component" value="Unassembled WGS sequence"/>
</dbReference>
<dbReference type="Pfam" id="PF01794">
    <property type="entry name" value="Ferric_reduct"/>
    <property type="match status" value="1"/>
</dbReference>
<reference evidence="16 17" key="2">
    <citation type="journal article" date="2014" name="J. Gen. Appl. Microbiol.">
        <title>The early diverging ascomycetous budding yeast Saitoella complicata has three histone deacetylases belonging to the Clr6, Hos2, and Rpd3 lineages.</title>
        <authorList>
            <person name="Nishida H."/>
            <person name="Matsumoto T."/>
            <person name="Kondo S."/>
            <person name="Hamamoto M."/>
            <person name="Yoshikawa H."/>
        </authorList>
    </citation>
    <scope>NUCLEOTIDE SEQUENCE [LARGE SCALE GENOMIC DNA]</scope>
    <source>
        <strain evidence="16 17">NRRL Y-17804</strain>
    </source>
</reference>
<dbReference type="InterPro" id="IPR013130">
    <property type="entry name" value="Fe3_Rdtase_TM_dom"/>
</dbReference>
<dbReference type="InterPro" id="IPR039261">
    <property type="entry name" value="FNR_nucleotide-bd"/>
</dbReference>
<reference evidence="16 17" key="3">
    <citation type="journal article" date="2015" name="Genome Announc.">
        <title>Draft Genome Sequence of the Archiascomycetous Yeast Saitoella complicata.</title>
        <authorList>
            <person name="Yamauchi K."/>
            <person name="Kondo S."/>
            <person name="Hamamoto M."/>
            <person name="Takahashi Y."/>
            <person name="Ogura Y."/>
            <person name="Hayashi T."/>
            <person name="Nishida H."/>
        </authorList>
    </citation>
    <scope>NUCLEOTIDE SEQUENCE [LARGE SCALE GENOMIC DNA]</scope>
    <source>
        <strain evidence="16 17">NRRL Y-17804</strain>
    </source>
</reference>
<comment type="subcellular location">
    <subcellularLocation>
        <location evidence="1">Cell membrane</location>
        <topology evidence="1">Multi-pass membrane protein</topology>
    </subcellularLocation>
</comment>
<keyword evidence="8 14" id="KW-1133">Transmembrane helix</keyword>
<evidence type="ECO:0000256" key="13">
    <source>
        <dbReference type="ARBA" id="ARBA00048483"/>
    </source>
</evidence>
<evidence type="ECO:0000256" key="11">
    <source>
        <dbReference type="ARBA" id="ARBA00023136"/>
    </source>
</evidence>
<dbReference type="PROSITE" id="PS51384">
    <property type="entry name" value="FAD_FR"/>
    <property type="match status" value="1"/>
</dbReference>
<dbReference type="GO" id="GO:0006826">
    <property type="term" value="P:iron ion transport"/>
    <property type="evidence" value="ECO:0007669"/>
    <property type="project" value="UniProtKB-ARBA"/>
</dbReference>
<dbReference type="CDD" id="cd06186">
    <property type="entry name" value="NOX_Duox_like_FAD_NADP"/>
    <property type="match status" value="1"/>
</dbReference>
<evidence type="ECO:0000256" key="3">
    <source>
        <dbReference type="ARBA" id="ARBA00012668"/>
    </source>
</evidence>
<dbReference type="Pfam" id="PF08022">
    <property type="entry name" value="FAD_binding_8"/>
    <property type="match status" value="1"/>
</dbReference>
<accession>A0A0E9NEE0</accession>
<dbReference type="STRING" id="698492.A0A0E9NEE0"/>
<keyword evidence="4" id="KW-0813">Transport</keyword>
<dbReference type="GO" id="GO:0052851">
    <property type="term" value="F:ferric-chelate reductase (NADPH) activity"/>
    <property type="evidence" value="ECO:0007669"/>
    <property type="project" value="UniProtKB-EC"/>
</dbReference>
<evidence type="ECO:0000256" key="6">
    <source>
        <dbReference type="ARBA" id="ARBA00022692"/>
    </source>
</evidence>
<protein>
    <recommendedName>
        <fullName evidence="3">ferric-chelate reductase (NADPH)</fullName>
        <ecNumber evidence="3">1.16.1.9</ecNumber>
    </recommendedName>
</protein>
<organism evidence="16 17">
    <name type="scientific">Saitoella complicata (strain BCRC 22490 / CBS 7301 / JCM 7358 / NBRC 10748 / NRRL Y-17804)</name>
    <dbReference type="NCBI Taxonomy" id="698492"/>
    <lineage>
        <taxon>Eukaryota</taxon>
        <taxon>Fungi</taxon>
        <taxon>Dikarya</taxon>
        <taxon>Ascomycota</taxon>
        <taxon>Taphrinomycotina</taxon>
        <taxon>Taphrinomycotina incertae sedis</taxon>
        <taxon>Saitoella</taxon>
    </lineage>
</organism>
<comment type="catalytic activity">
    <reaction evidence="13">
        <text>2 a Fe(II)-siderophore + NADP(+) + H(+) = 2 a Fe(III)-siderophore + NADPH</text>
        <dbReference type="Rhea" id="RHEA:28795"/>
        <dbReference type="Rhea" id="RHEA-COMP:11342"/>
        <dbReference type="Rhea" id="RHEA-COMP:11344"/>
        <dbReference type="ChEBI" id="CHEBI:15378"/>
        <dbReference type="ChEBI" id="CHEBI:29033"/>
        <dbReference type="ChEBI" id="CHEBI:29034"/>
        <dbReference type="ChEBI" id="CHEBI:57783"/>
        <dbReference type="ChEBI" id="CHEBI:58349"/>
        <dbReference type="EC" id="1.16.1.9"/>
    </reaction>
</comment>
<dbReference type="SFLD" id="SFLDS00052">
    <property type="entry name" value="Ferric_Reductase_Domain"/>
    <property type="match status" value="1"/>
</dbReference>
<dbReference type="AlphaFoldDB" id="A0A0E9NEE0"/>
<dbReference type="SUPFAM" id="SSF63380">
    <property type="entry name" value="Riboflavin synthase domain-like"/>
    <property type="match status" value="1"/>
</dbReference>
<dbReference type="InterPro" id="IPR013121">
    <property type="entry name" value="Fe_red_NAD-bd_6"/>
</dbReference>
<evidence type="ECO:0000256" key="10">
    <source>
        <dbReference type="ARBA" id="ARBA00023065"/>
    </source>
</evidence>
<dbReference type="Pfam" id="PF08030">
    <property type="entry name" value="NAD_binding_6"/>
    <property type="match status" value="1"/>
</dbReference>
<reference evidence="16 17" key="1">
    <citation type="journal article" date="2011" name="J. Gen. Appl. Microbiol.">
        <title>Draft genome sequencing of the enigmatic yeast Saitoella complicata.</title>
        <authorList>
            <person name="Nishida H."/>
            <person name="Hamamoto M."/>
            <person name="Sugiyama J."/>
        </authorList>
    </citation>
    <scope>NUCLEOTIDE SEQUENCE [LARGE SCALE GENOMIC DNA]</scope>
    <source>
        <strain evidence="16 17">NRRL Y-17804</strain>
    </source>
</reference>
<keyword evidence="17" id="KW-1185">Reference proteome</keyword>
<feature type="transmembrane region" description="Helical" evidence="14">
    <location>
        <begin position="238"/>
        <end position="258"/>
    </location>
</feature>
<evidence type="ECO:0000256" key="7">
    <source>
        <dbReference type="ARBA" id="ARBA00022982"/>
    </source>
</evidence>
<gene>
    <name evidence="16" type="ORF">G7K_1978-t1</name>
</gene>
<dbReference type="GO" id="GO:0006879">
    <property type="term" value="P:intracellular iron ion homeostasis"/>
    <property type="evidence" value="ECO:0007669"/>
    <property type="project" value="TreeGrafter"/>
</dbReference>
<dbReference type="SFLD" id="SFLDG01168">
    <property type="entry name" value="Ferric_reductase_subgroup_(FRE"/>
    <property type="match status" value="1"/>
</dbReference>
<keyword evidence="9" id="KW-0560">Oxidoreductase</keyword>
<keyword evidence="10" id="KW-0406">Ion transport</keyword>
<keyword evidence="12" id="KW-0325">Glycoprotein</keyword>
<evidence type="ECO:0000256" key="2">
    <source>
        <dbReference type="ARBA" id="ARBA00006278"/>
    </source>
</evidence>
<evidence type="ECO:0000256" key="9">
    <source>
        <dbReference type="ARBA" id="ARBA00023002"/>
    </source>
</evidence>